<dbReference type="SUPFAM" id="SSF53850">
    <property type="entry name" value="Periplasmic binding protein-like II"/>
    <property type="match status" value="1"/>
</dbReference>
<keyword evidence="2" id="KW-1185">Reference proteome</keyword>
<dbReference type="PATRIC" id="fig|394096.3.peg.6338"/>
<dbReference type="RefSeq" id="WP_044194178.1">
    <property type="nucleotide sequence ID" value="NZ_JMCB01000014.1"/>
</dbReference>
<accession>A0A085W945</accession>
<dbReference type="Gene3D" id="3.40.190.10">
    <property type="entry name" value="Periplasmic binding protein-like II"/>
    <property type="match status" value="2"/>
</dbReference>
<dbReference type="OrthoDB" id="5500028at2"/>
<dbReference type="Proteomes" id="UP000028725">
    <property type="component" value="Unassembled WGS sequence"/>
</dbReference>
<dbReference type="AlphaFoldDB" id="A0A085W945"/>
<comment type="caution">
    <text evidence="1">The sequence shown here is derived from an EMBL/GenBank/DDBJ whole genome shotgun (WGS) entry which is preliminary data.</text>
</comment>
<dbReference type="PANTHER" id="PTHR35841">
    <property type="entry name" value="PHOSPHONATES-BINDING PERIPLASMIC PROTEIN"/>
    <property type="match status" value="1"/>
</dbReference>
<name>A0A085W945_9BACT</name>
<evidence type="ECO:0000313" key="1">
    <source>
        <dbReference type="EMBL" id="KFE64208.1"/>
    </source>
</evidence>
<dbReference type="PANTHER" id="PTHR35841:SF1">
    <property type="entry name" value="PHOSPHONATES-BINDING PERIPLASMIC PROTEIN"/>
    <property type="match status" value="1"/>
</dbReference>
<organism evidence="1 2">
    <name type="scientific">Hyalangium minutum</name>
    <dbReference type="NCBI Taxonomy" id="394096"/>
    <lineage>
        <taxon>Bacteria</taxon>
        <taxon>Pseudomonadati</taxon>
        <taxon>Myxococcota</taxon>
        <taxon>Myxococcia</taxon>
        <taxon>Myxococcales</taxon>
        <taxon>Cystobacterineae</taxon>
        <taxon>Archangiaceae</taxon>
        <taxon>Hyalangium</taxon>
    </lineage>
</organism>
<evidence type="ECO:0000313" key="2">
    <source>
        <dbReference type="Proteomes" id="UP000028725"/>
    </source>
</evidence>
<dbReference type="EMBL" id="JMCB01000014">
    <property type="protein sequence ID" value="KFE64208.1"/>
    <property type="molecule type" value="Genomic_DNA"/>
</dbReference>
<reference evidence="1 2" key="1">
    <citation type="submission" date="2014-04" db="EMBL/GenBank/DDBJ databases">
        <title>Genome assembly of Hyalangium minutum DSM 14724.</title>
        <authorList>
            <person name="Sharma G."/>
            <person name="Subramanian S."/>
        </authorList>
    </citation>
    <scope>NUCLEOTIDE SEQUENCE [LARGE SCALE GENOMIC DNA]</scope>
    <source>
        <strain evidence="1 2">DSM 14724</strain>
    </source>
</reference>
<dbReference type="Pfam" id="PF12974">
    <property type="entry name" value="Phosphonate-bd"/>
    <property type="match status" value="1"/>
</dbReference>
<gene>
    <name evidence="1" type="ORF">DB31_2002</name>
</gene>
<sequence length="274" mass="28887">MSVNTPTPARPAFRFALPPSLGSEGARDRADKLGAFLQEALGKPVEVSVAPSYEALAKDLLSGRADAAWAPPFVCARTEAMGIRVLVRGVRLGMSSYRAALVCRAGARLTLEKLKNTTAAWVDRDAVAGYLLPVAYLKSQGVEPARTFTAQHFTSSYRGALEEVLSGAADVAGVFCPPASTGLSFSAGIEKVLGVRAGDKFELIAYTEEAPNDGVPVAMNVPPAVASALESTLLGLGDKPEGQELLKSVFSADRFEPAPRMGYRALYRVALASL</sequence>
<dbReference type="STRING" id="394096.DB31_2002"/>
<proteinExistence type="predicted"/>
<protein>
    <submittedName>
        <fullName evidence="1">Phosphonate ABC transporter phosphate-binding periplasmic component</fullName>
    </submittedName>
</protein>